<evidence type="ECO:0000256" key="1">
    <source>
        <dbReference type="SAM" id="MobiDB-lite"/>
    </source>
</evidence>
<proteinExistence type="predicted"/>
<evidence type="ECO:0000313" key="3">
    <source>
        <dbReference type="Proteomes" id="UP001516023"/>
    </source>
</evidence>
<protein>
    <submittedName>
        <fullName evidence="2">Uncharacterized protein</fullName>
    </submittedName>
</protein>
<name>A0ABD3PIY6_9STRA</name>
<dbReference type="Proteomes" id="UP001516023">
    <property type="component" value="Unassembled WGS sequence"/>
</dbReference>
<comment type="caution">
    <text evidence="2">The sequence shown here is derived from an EMBL/GenBank/DDBJ whole genome shotgun (WGS) entry which is preliminary data.</text>
</comment>
<dbReference type="EMBL" id="JABMIG020000170">
    <property type="protein sequence ID" value="KAL3787717.1"/>
    <property type="molecule type" value="Genomic_DNA"/>
</dbReference>
<accession>A0ABD3PIY6</accession>
<evidence type="ECO:0000313" key="2">
    <source>
        <dbReference type="EMBL" id="KAL3787717.1"/>
    </source>
</evidence>
<gene>
    <name evidence="2" type="ORF">HJC23_012143</name>
</gene>
<reference evidence="2 3" key="1">
    <citation type="journal article" date="2020" name="G3 (Bethesda)">
        <title>Improved Reference Genome for Cyclotella cryptica CCMP332, a Model for Cell Wall Morphogenesis, Salinity Adaptation, and Lipid Production in Diatoms (Bacillariophyta).</title>
        <authorList>
            <person name="Roberts W.R."/>
            <person name="Downey K.M."/>
            <person name="Ruck E.C."/>
            <person name="Traller J.C."/>
            <person name="Alverson A.J."/>
        </authorList>
    </citation>
    <scope>NUCLEOTIDE SEQUENCE [LARGE SCALE GENOMIC DNA]</scope>
    <source>
        <strain evidence="2 3">CCMP332</strain>
    </source>
</reference>
<feature type="region of interest" description="Disordered" evidence="1">
    <location>
        <begin position="257"/>
        <end position="277"/>
    </location>
</feature>
<dbReference type="AlphaFoldDB" id="A0ABD3PIY6"/>
<keyword evidence="3" id="KW-1185">Reference proteome</keyword>
<sequence length="307" mass="32183">MAEPAPLNLNEYIPILESIMRITLAGFGGAMAGLSISRRAALSRTTSALLTNPASTKRKHAIHRHHPLLTRSSNGEKGGASSLSPYAMDRELPAAWAMACMSFTGVIEFTRFVSPAGALLDFVSRVNDGGAIGDSVDAENNTIDSSGNDTNQDSFAYRMISGDVSWLSEPTTKTTLESIADYTIGGAIGGALFSGSAVRTRAGRKIDASILGTAASRGARPLSGLLPGAGLGLLAGVVIVSVDLLLEFLEENFGDTSVSSEESSDVPQAGDAVSDVTNDQDIIPAHIKSMSNEELARSIDDLKRRKV</sequence>
<organism evidence="2 3">
    <name type="scientific">Cyclotella cryptica</name>
    <dbReference type="NCBI Taxonomy" id="29204"/>
    <lineage>
        <taxon>Eukaryota</taxon>
        <taxon>Sar</taxon>
        <taxon>Stramenopiles</taxon>
        <taxon>Ochrophyta</taxon>
        <taxon>Bacillariophyta</taxon>
        <taxon>Coscinodiscophyceae</taxon>
        <taxon>Thalassiosirophycidae</taxon>
        <taxon>Stephanodiscales</taxon>
        <taxon>Stephanodiscaceae</taxon>
        <taxon>Cyclotella</taxon>
    </lineage>
</organism>